<accession>A0A177B5G7</accession>
<dbReference type="Proteomes" id="UP000078046">
    <property type="component" value="Unassembled WGS sequence"/>
</dbReference>
<dbReference type="EMBL" id="LWCA01000360">
    <property type="protein sequence ID" value="OAF68942.1"/>
    <property type="molecule type" value="Genomic_DNA"/>
</dbReference>
<feature type="compositionally biased region" description="Polar residues" evidence="1">
    <location>
        <begin position="1"/>
        <end position="20"/>
    </location>
</feature>
<feature type="region of interest" description="Disordered" evidence="1">
    <location>
        <begin position="1"/>
        <end position="29"/>
    </location>
</feature>
<gene>
    <name evidence="2" type="ORF">A3Q56_03322</name>
</gene>
<evidence type="ECO:0000313" key="2">
    <source>
        <dbReference type="EMBL" id="OAF68942.1"/>
    </source>
</evidence>
<proteinExistence type="predicted"/>
<keyword evidence="3" id="KW-1185">Reference proteome</keyword>
<protein>
    <submittedName>
        <fullName evidence="2">Uncharacterized protein</fullName>
    </submittedName>
</protein>
<feature type="non-terminal residue" evidence="2">
    <location>
        <position position="1"/>
    </location>
</feature>
<comment type="caution">
    <text evidence="2">The sequence shown here is derived from an EMBL/GenBank/DDBJ whole genome shotgun (WGS) entry which is preliminary data.</text>
</comment>
<organism evidence="2 3">
    <name type="scientific">Intoshia linei</name>
    <dbReference type="NCBI Taxonomy" id="1819745"/>
    <lineage>
        <taxon>Eukaryota</taxon>
        <taxon>Metazoa</taxon>
        <taxon>Spiralia</taxon>
        <taxon>Lophotrochozoa</taxon>
        <taxon>Mesozoa</taxon>
        <taxon>Orthonectida</taxon>
        <taxon>Rhopaluridae</taxon>
        <taxon>Intoshia</taxon>
    </lineage>
</organism>
<reference evidence="2 3" key="1">
    <citation type="submission" date="2016-04" db="EMBL/GenBank/DDBJ databases">
        <title>The genome of Intoshia linei affirms orthonectids as highly simplified spiralians.</title>
        <authorList>
            <person name="Mikhailov K.V."/>
            <person name="Slusarev G.S."/>
            <person name="Nikitin M.A."/>
            <person name="Logacheva M.D."/>
            <person name="Penin A."/>
            <person name="Aleoshin V."/>
            <person name="Panchin Y.V."/>
        </authorList>
    </citation>
    <scope>NUCLEOTIDE SEQUENCE [LARGE SCALE GENOMIC DNA]</scope>
    <source>
        <strain evidence="2">Intl2013</strain>
        <tissue evidence="2">Whole animal</tissue>
    </source>
</reference>
<name>A0A177B5G7_9BILA</name>
<evidence type="ECO:0000313" key="3">
    <source>
        <dbReference type="Proteomes" id="UP000078046"/>
    </source>
</evidence>
<sequence>LKQEYTDNLSASLSQYSQNKESIHEDNQDSIRDDITEILQVQKDNSLTNDIVEQKAEEPKKLF</sequence>
<dbReference type="AlphaFoldDB" id="A0A177B5G7"/>
<evidence type="ECO:0000256" key="1">
    <source>
        <dbReference type="SAM" id="MobiDB-lite"/>
    </source>
</evidence>